<name>A0A1T4XK65_9CLOT</name>
<evidence type="ECO:0000313" key="2">
    <source>
        <dbReference type="EMBL" id="SKA89969.1"/>
    </source>
</evidence>
<keyword evidence="1" id="KW-1133">Transmembrane helix</keyword>
<evidence type="ECO:0000256" key="1">
    <source>
        <dbReference type="SAM" id="Phobius"/>
    </source>
</evidence>
<evidence type="ECO:0000313" key="3">
    <source>
        <dbReference type="Proteomes" id="UP000190105"/>
    </source>
</evidence>
<feature type="transmembrane region" description="Helical" evidence="1">
    <location>
        <begin position="6"/>
        <end position="29"/>
    </location>
</feature>
<dbReference type="AlphaFoldDB" id="A0A1T4XK65"/>
<keyword evidence="1" id="KW-0812">Transmembrane</keyword>
<dbReference type="Proteomes" id="UP000190105">
    <property type="component" value="Unassembled WGS sequence"/>
</dbReference>
<keyword evidence="3" id="KW-1185">Reference proteome</keyword>
<reference evidence="3" key="1">
    <citation type="submission" date="2017-02" db="EMBL/GenBank/DDBJ databases">
        <authorList>
            <person name="Varghese N."/>
            <person name="Submissions S."/>
        </authorList>
    </citation>
    <scope>NUCLEOTIDE SEQUENCE [LARGE SCALE GENOMIC DNA]</scope>
    <source>
        <strain evidence="3">USBA 833</strain>
    </source>
</reference>
<sequence>MKILDVLMWIMFFISFVVSIITIVVLFGISYGDLLKPFATMLPIEISLSLTFFIWGLCSIYGCDVSDKNSSPKVSTALFALGGILLIFVVFGIY</sequence>
<protein>
    <submittedName>
        <fullName evidence="2">Uncharacterized protein</fullName>
    </submittedName>
</protein>
<organism evidence="2 3">
    <name type="scientific">Caloramator quimbayensis</name>
    <dbReference type="NCBI Taxonomy" id="1147123"/>
    <lineage>
        <taxon>Bacteria</taxon>
        <taxon>Bacillati</taxon>
        <taxon>Bacillota</taxon>
        <taxon>Clostridia</taxon>
        <taxon>Eubacteriales</taxon>
        <taxon>Clostridiaceae</taxon>
        <taxon>Caloramator</taxon>
    </lineage>
</organism>
<proteinExistence type="predicted"/>
<feature type="transmembrane region" description="Helical" evidence="1">
    <location>
        <begin position="74"/>
        <end position="93"/>
    </location>
</feature>
<feature type="transmembrane region" description="Helical" evidence="1">
    <location>
        <begin position="41"/>
        <end position="62"/>
    </location>
</feature>
<dbReference type="EMBL" id="FUYH01000010">
    <property type="protein sequence ID" value="SKA89969.1"/>
    <property type="molecule type" value="Genomic_DNA"/>
</dbReference>
<accession>A0A1T4XK65</accession>
<keyword evidence="1" id="KW-0472">Membrane</keyword>
<dbReference type="RefSeq" id="WP_078696550.1">
    <property type="nucleotide sequence ID" value="NZ_FUYH01000010.1"/>
</dbReference>
<gene>
    <name evidence="2" type="ORF">SAMN05443428_1105</name>
</gene>
<dbReference type="OrthoDB" id="1957656at2"/>